<evidence type="ECO:0000256" key="4">
    <source>
        <dbReference type="ARBA" id="ARBA00051918"/>
    </source>
</evidence>
<dbReference type="InterPro" id="IPR050740">
    <property type="entry name" value="Aldehyde_DH_Superfamily"/>
</dbReference>
<dbReference type="Gene3D" id="3.40.605.10">
    <property type="entry name" value="Aldehyde Dehydrogenase, Chain A, domain 1"/>
    <property type="match status" value="1"/>
</dbReference>
<dbReference type="PANTHER" id="PTHR43353">
    <property type="entry name" value="SUCCINATE-SEMIALDEHYDE DEHYDROGENASE, MITOCHONDRIAL"/>
    <property type="match status" value="1"/>
</dbReference>
<dbReference type="PANTHER" id="PTHR43353:SF3">
    <property type="entry name" value="ALDEHYDE DEHYDROGENASE-RELATED"/>
    <property type="match status" value="1"/>
</dbReference>
<comment type="catalytic activity">
    <reaction evidence="4">
        <text>2,5-dioxopentanoate + NADP(+) + H2O = 2-oxoglutarate + NADPH + 2 H(+)</text>
        <dbReference type="Rhea" id="RHEA:11296"/>
        <dbReference type="ChEBI" id="CHEBI:15377"/>
        <dbReference type="ChEBI" id="CHEBI:15378"/>
        <dbReference type="ChEBI" id="CHEBI:16810"/>
        <dbReference type="ChEBI" id="CHEBI:57783"/>
        <dbReference type="ChEBI" id="CHEBI:58136"/>
        <dbReference type="ChEBI" id="CHEBI:58349"/>
        <dbReference type="EC" id="1.2.1.26"/>
    </reaction>
</comment>
<keyword evidence="8" id="KW-1185">Reference proteome</keyword>
<keyword evidence="2" id="KW-0560">Oxidoreductase</keyword>
<proteinExistence type="inferred from homology"/>
<evidence type="ECO:0000256" key="3">
    <source>
        <dbReference type="ARBA" id="ARBA00050769"/>
    </source>
</evidence>
<evidence type="ECO:0000256" key="5">
    <source>
        <dbReference type="ARBA" id="ARBA00067023"/>
    </source>
</evidence>
<dbReference type="EC" id="1.2.1.26" evidence="5"/>
<protein>
    <recommendedName>
        <fullName evidence="5">2,5-dioxovalerate dehydrogenase</fullName>
        <ecNumber evidence="5">1.2.1.26</ecNumber>
    </recommendedName>
</protein>
<dbReference type="RefSeq" id="WP_021821120.1">
    <property type="nucleotide sequence ID" value="NZ_AVBC01000061.1"/>
</dbReference>
<evidence type="ECO:0000256" key="1">
    <source>
        <dbReference type="ARBA" id="ARBA00009986"/>
    </source>
</evidence>
<feature type="domain" description="Aldehyde dehydrogenase" evidence="6">
    <location>
        <begin position="19"/>
        <end position="324"/>
    </location>
</feature>
<comment type="similarity">
    <text evidence="1">Belongs to the aldehyde dehydrogenase family.</text>
</comment>
<name>W1N0R5_9GAMM</name>
<dbReference type="EMBL" id="AVBC01000061">
    <property type="protein sequence ID" value="ERL49187.1"/>
    <property type="molecule type" value="Genomic_DNA"/>
</dbReference>
<dbReference type="Pfam" id="PF00171">
    <property type="entry name" value="Aldedh"/>
    <property type="match status" value="1"/>
</dbReference>
<dbReference type="InterPro" id="IPR016161">
    <property type="entry name" value="Ald_DH/histidinol_DH"/>
</dbReference>
<comment type="catalytic activity">
    <reaction evidence="3">
        <text>2,5-dioxopentanoate + NAD(+) + H2O = 2-oxoglutarate + NADH + 2 H(+)</text>
        <dbReference type="Rhea" id="RHEA:47152"/>
        <dbReference type="ChEBI" id="CHEBI:15377"/>
        <dbReference type="ChEBI" id="CHEBI:15378"/>
        <dbReference type="ChEBI" id="CHEBI:16810"/>
        <dbReference type="ChEBI" id="CHEBI:57540"/>
        <dbReference type="ChEBI" id="CHEBI:57945"/>
        <dbReference type="ChEBI" id="CHEBI:58136"/>
    </reaction>
</comment>
<evidence type="ECO:0000259" key="6">
    <source>
        <dbReference type="Pfam" id="PF00171"/>
    </source>
</evidence>
<dbReference type="eggNOG" id="COG1012">
    <property type="taxonomic scope" value="Bacteria"/>
</dbReference>
<feature type="non-terminal residue" evidence="7">
    <location>
        <position position="348"/>
    </location>
</feature>
<dbReference type="OrthoDB" id="9770537at2"/>
<dbReference type="STRING" id="1178482.AR456_00290"/>
<dbReference type="InterPro" id="IPR016162">
    <property type="entry name" value="Ald_DH_N"/>
</dbReference>
<evidence type="ECO:0000313" key="8">
    <source>
        <dbReference type="Proteomes" id="UP000019113"/>
    </source>
</evidence>
<dbReference type="AlphaFoldDB" id="W1N0R5"/>
<evidence type="ECO:0000313" key="7">
    <source>
        <dbReference type="EMBL" id="ERL49187.1"/>
    </source>
</evidence>
<evidence type="ECO:0000256" key="2">
    <source>
        <dbReference type="ARBA" id="ARBA00023002"/>
    </source>
</evidence>
<organism evidence="7 8">
    <name type="scientific">Halomonas huangheensis</name>
    <dbReference type="NCBI Taxonomy" id="1178482"/>
    <lineage>
        <taxon>Bacteria</taxon>
        <taxon>Pseudomonadati</taxon>
        <taxon>Pseudomonadota</taxon>
        <taxon>Gammaproteobacteria</taxon>
        <taxon>Oceanospirillales</taxon>
        <taxon>Halomonadaceae</taxon>
        <taxon>Halomonas</taxon>
    </lineage>
</organism>
<gene>
    <name evidence="7" type="ORF">BJB45_07710</name>
</gene>
<dbReference type="FunFam" id="3.40.605.10:FF:000037">
    <property type="entry name" value="NADP-dependent fatty aldehyde dehydrogenase"/>
    <property type="match status" value="1"/>
</dbReference>
<dbReference type="Proteomes" id="UP000019113">
    <property type="component" value="Unassembled WGS sequence"/>
</dbReference>
<reference evidence="7 8" key="1">
    <citation type="submission" date="2013-08" db="EMBL/GenBank/DDBJ databases">
        <title>draft genome of Halomonas huanghegensis, strain BJGMM-B45T.</title>
        <authorList>
            <person name="Miao C."/>
            <person name="Wan Y."/>
            <person name="Jin W."/>
        </authorList>
    </citation>
    <scope>NUCLEOTIDE SEQUENCE [LARGE SCALE GENOMIC DNA]</scope>
    <source>
        <strain evidence="7 8">BJGMM-B45</strain>
    </source>
</reference>
<dbReference type="InterPro" id="IPR044151">
    <property type="entry name" value="ALDH_KGSADH"/>
</dbReference>
<dbReference type="SUPFAM" id="SSF53720">
    <property type="entry name" value="ALDH-like"/>
    <property type="match status" value="1"/>
</dbReference>
<dbReference type="CDD" id="cd07129">
    <property type="entry name" value="ALDH_KGSADH"/>
    <property type="match status" value="1"/>
</dbReference>
<dbReference type="InterPro" id="IPR015590">
    <property type="entry name" value="Aldehyde_DH_dom"/>
</dbReference>
<comment type="caution">
    <text evidence="7">The sequence shown here is derived from an EMBL/GenBank/DDBJ whole genome shotgun (WGS) entry which is preliminary data.</text>
</comment>
<dbReference type="GO" id="GO:0047533">
    <property type="term" value="F:2,5-dioxovalerate dehydrogenase (NADP+) activity"/>
    <property type="evidence" value="ECO:0007669"/>
    <property type="project" value="UniProtKB-EC"/>
</dbReference>
<accession>W1N0R5</accession>
<sequence length="348" mass="36502">MSLEGKQLIGADAVLATGRPIHAINPATGEQMEPAYPGGSNAEVERACELAWQAFDVYRETGLEQRAAFLESVADEIEAIGDALIERAMAESGLPRARLEGERGRTCGQLRLFARVVRDGEWLDVRIDPALPERQPMPRVELRQRHIGLGPVAVFGASNFPLAFSVAGGDTASALAAGCPVVIKAHSAHPGTSELVGRAVQRAVQKHELPEGVFSLLFGSGREVGQALVADPRIKAVGFTGSRAGGTALMKTAQNRPEPIPVYAEMSSINPVFLLPEALKARGAALGEAFIGSLTMGAGQFCTNPGLVIAIEGPELDVFVAAAGETIKGAAAQTMLTPGIFEAYESGV</sequence>